<dbReference type="GO" id="GO:0003700">
    <property type="term" value="F:DNA-binding transcription factor activity"/>
    <property type="evidence" value="ECO:0007669"/>
    <property type="project" value="InterPro"/>
</dbReference>
<name>A0A3R9QST4_9CREN</name>
<evidence type="ECO:0000256" key="2">
    <source>
        <dbReference type="ARBA" id="ARBA00023125"/>
    </source>
</evidence>
<dbReference type="InterPro" id="IPR051081">
    <property type="entry name" value="HTH_MetalResp_TranReg"/>
</dbReference>
<dbReference type="Proteomes" id="UP000277582">
    <property type="component" value="Unassembled WGS sequence"/>
</dbReference>
<evidence type="ECO:0000313" key="7">
    <source>
        <dbReference type="Proteomes" id="UP000277582"/>
    </source>
</evidence>
<dbReference type="InterPro" id="IPR011991">
    <property type="entry name" value="ArsR-like_HTH"/>
</dbReference>
<proteinExistence type="predicted"/>
<evidence type="ECO:0000313" key="8">
    <source>
        <dbReference type="Proteomes" id="UP000316217"/>
    </source>
</evidence>
<evidence type="ECO:0000259" key="4">
    <source>
        <dbReference type="SMART" id="SM00418"/>
    </source>
</evidence>
<dbReference type="PANTHER" id="PTHR33154">
    <property type="entry name" value="TRANSCRIPTIONAL REGULATOR, ARSR FAMILY"/>
    <property type="match status" value="1"/>
</dbReference>
<dbReference type="RefSeq" id="WP_125672630.1">
    <property type="nucleotide sequence ID" value="NZ_RCOS01000160.1"/>
</dbReference>
<keyword evidence="7" id="KW-1185">Reference proteome</keyword>
<organism evidence="5 7">
    <name type="scientific">Candidatus Methanodesulfokora washburnensis</name>
    <dbReference type="NCBI Taxonomy" id="2478471"/>
    <lineage>
        <taxon>Archaea</taxon>
        <taxon>Thermoproteota</taxon>
        <taxon>Candidatus Korarchaeia</taxon>
        <taxon>Candidatus Korarchaeia incertae sedis</taxon>
        <taxon>Candidatus Methanodesulfokora</taxon>
    </lineage>
</organism>
<protein>
    <submittedName>
        <fullName evidence="5">ArsR family transcriptional regulator</fullName>
    </submittedName>
</protein>
<dbReference type="InterPro" id="IPR036388">
    <property type="entry name" value="WH-like_DNA-bd_sf"/>
</dbReference>
<dbReference type="InterPro" id="IPR001845">
    <property type="entry name" value="HTH_ArsR_DNA-bd_dom"/>
</dbReference>
<dbReference type="Proteomes" id="UP000316217">
    <property type="component" value="Unassembled WGS sequence"/>
</dbReference>
<reference evidence="6 8" key="2">
    <citation type="journal article" date="2019" name="Nat. Microbiol.">
        <title>Wide diversity of methane and short-chain alkane metabolisms in uncultured archaea.</title>
        <authorList>
            <person name="Borrel G."/>
            <person name="Adam P.S."/>
            <person name="McKay L.J."/>
            <person name="Chen L.X."/>
            <person name="Sierra-Garcia I.N."/>
            <person name="Sieber C.M."/>
            <person name="Letourneur Q."/>
            <person name="Ghozlane A."/>
            <person name="Andersen G.L."/>
            <person name="Li W.J."/>
            <person name="Hallam S.J."/>
            <person name="Muyzer G."/>
            <person name="de Oliveira V.M."/>
            <person name="Inskeep W.P."/>
            <person name="Banfield J.F."/>
            <person name="Gribaldo S."/>
        </authorList>
    </citation>
    <scope>NUCLEOTIDE SEQUENCE [LARGE SCALE GENOMIC DNA]</scope>
    <source>
        <strain evidence="6">NM4</strain>
    </source>
</reference>
<dbReference type="EMBL" id="RCOS01000160">
    <property type="protein sequence ID" value="RSN72314.1"/>
    <property type="molecule type" value="Genomic_DNA"/>
</dbReference>
<dbReference type="SUPFAM" id="SSF46785">
    <property type="entry name" value="Winged helix' DNA-binding domain"/>
    <property type="match status" value="1"/>
</dbReference>
<accession>A0A3R9QST4</accession>
<evidence type="ECO:0000256" key="3">
    <source>
        <dbReference type="ARBA" id="ARBA00023163"/>
    </source>
</evidence>
<evidence type="ECO:0000256" key="1">
    <source>
        <dbReference type="ARBA" id="ARBA00023015"/>
    </source>
</evidence>
<keyword evidence="2" id="KW-0238">DNA-binding</keyword>
<feature type="domain" description="HTH arsR-type" evidence="4">
    <location>
        <begin position="15"/>
        <end position="95"/>
    </location>
</feature>
<gene>
    <name evidence="5" type="ORF">D6D85_14345</name>
    <name evidence="6" type="ORF">EF810_01470</name>
</gene>
<sequence length="100" mass="11918">MKGDEALSDFRDLEKLLAAIGNRHRARIIAMLSEKPMHIYEIMRKLEISYPLAYMHINILRRAGLIEEVDLGDERRKYYRTVPFRIELTPDLLRRVLHEI</sequence>
<evidence type="ECO:0000313" key="6">
    <source>
        <dbReference type="EMBL" id="RZN63079.1"/>
    </source>
</evidence>
<dbReference type="EMBL" id="RXII01000025">
    <property type="protein sequence ID" value="RZN63079.1"/>
    <property type="molecule type" value="Genomic_DNA"/>
</dbReference>
<evidence type="ECO:0000313" key="5">
    <source>
        <dbReference type="EMBL" id="RSN72314.1"/>
    </source>
</evidence>
<dbReference type="InterPro" id="IPR036390">
    <property type="entry name" value="WH_DNA-bd_sf"/>
</dbReference>
<dbReference type="Pfam" id="PF01022">
    <property type="entry name" value="HTH_5"/>
    <property type="match status" value="1"/>
</dbReference>
<dbReference type="CDD" id="cd00090">
    <property type="entry name" value="HTH_ARSR"/>
    <property type="match status" value="1"/>
</dbReference>
<dbReference type="Gene3D" id="1.10.10.10">
    <property type="entry name" value="Winged helix-like DNA-binding domain superfamily/Winged helix DNA-binding domain"/>
    <property type="match status" value="1"/>
</dbReference>
<dbReference type="AlphaFoldDB" id="A0A3R9QST4"/>
<comment type="caution">
    <text evidence="5">The sequence shown here is derived from an EMBL/GenBank/DDBJ whole genome shotgun (WGS) entry which is preliminary data.</text>
</comment>
<reference evidence="5 7" key="1">
    <citation type="submission" date="2018-10" db="EMBL/GenBank/DDBJ databases">
        <title>Co-occurring genomic capacity for anaerobic methane metabolism and dissimilatory sulfite reduction discovered in the Korarchaeota.</title>
        <authorList>
            <person name="Mckay L.J."/>
            <person name="Dlakic M."/>
            <person name="Fields M.W."/>
            <person name="Delmont T.O."/>
            <person name="Eren A.M."/>
            <person name="Jay Z.J."/>
            <person name="Klingelsmith K.B."/>
            <person name="Rusch D.B."/>
            <person name="Inskeep W.P."/>
        </authorList>
    </citation>
    <scope>NUCLEOTIDE SEQUENCE [LARGE SCALE GENOMIC DNA]</scope>
    <source>
        <strain evidence="5 7">MDKW</strain>
    </source>
</reference>
<dbReference type="GO" id="GO:0003677">
    <property type="term" value="F:DNA binding"/>
    <property type="evidence" value="ECO:0007669"/>
    <property type="project" value="UniProtKB-KW"/>
</dbReference>
<dbReference type="OrthoDB" id="56053at2157"/>
<keyword evidence="3" id="KW-0804">Transcription</keyword>
<keyword evidence="1" id="KW-0805">Transcription regulation</keyword>
<dbReference type="PANTHER" id="PTHR33154:SF33">
    <property type="entry name" value="TRANSCRIPTIONAL REPRESSOR SDPR"/>
    <property type="match status" value="1"/>
</dbReference>
<dbReference type="SMART" id="SM00418">
    <property type="entry name" value="HTH_ARSR"/>
    <property type="match status" value="1"/>
</dbReference>